<dbReference type="InterPro" id="IPR038765">
    <property type="entry name" value="Papain-like_cys_pep_sf"/>
</dbReference>
<gene>
    <name evidence="2" type="ORF">SVUK_LOCUS7370</name>
</gene>
<dbReference type="PROSITE" id="PS00639">
    <property type="entry name" value="THIOL_PROTEASE_HIS"/>
    <property type="match status" value="1"/>
</dbReference>
<dbReference type="InterPro" id="IPR025660">
    <property type="entry name" value="Pept_his_AS"/>
</dbReference>
<feature type="domain" description="Peptidase C1A papain C-terminal" evidence="1">
    <location>
        <begin position="2"/>
        <end position="47"/>
    </location>
</feature>
<reference evidence="2 3" key="1">
    <citation type="submission" date="2018-11" db="EMBL/GenBank/DDBJ databases">
        <authorList>
            <consortium name="Pathogen Informatics"/>
        </authorList>
    </citation>
    <scope>NUCLEOTIDE SEQUENCE [LARGE SCALE GENOMIC DNA]</scope>
</reference>
<dbReference type="Proteomes" id="UP000270094">
    <property type="component" value="Unassembled WGS sequence"/>
</dbReference>
<dbReference type="Pfam" id="PF00112">
    <property type="entry name" value="Peptidase_C1"/>
    <property type="match status" value="1"/>
</dbReference>
<sequence>MISDTDLLACCGAYCGDGCDGGYTVRGWNYFITSGLCTGGDYGDKYTWGFPLGGHAVKVIGWGVDKGVDY</sequence>
<accession>A0A3P7KYX2</accession>
<dbReference type="GO" id="GO:0006508">
    <property type="term" value="P:proteolysis"/>
    <property type="evidence" value="ECO:0007669"/>
    <property type="project" value="InterPro"/>
</dbReference>
<dbReference type="GO" id="GO:0008234">
    <property type="term" value="F:cysteine-type peptidase activity"/>
    <property type="evidence" value="ECO:0007669"/>
    <property type="project" value="InterPro"/>
</dbReference>
<feature type="non-terminal residue" evidence="2">
    <location>
        <position position="70"/>
    </location>
</feature>
<evidence type="ECO:0000259" key="1">
    <source>
        <dbReference type="Pfam" id="PF00112"/>
    </source>
</evidence>
<organism evidence="2 3">
    <name type="scientific">Strongylus vulgaris</name>
    <name type="common">Blood worm</name>
    <dbReference type="NCBI Taxonomy" id="40348"/>
    <lineage>
        <taxon>Eukaryota</taxon>
        <taxon>Metazoa</taxon>
        <taxon>Ecdysozoa</taxon>
        <taxon>Nematoda</taxon>
        <taxon>Chromadorea</taxon>
        <taxon>Rhabditida</taxon>
        <taxon>Rhabditina</taxon>
        <taxon>Rhabditomorpha</taxon>
        <taxon>Strongyloidea</taxon>
        <taxon>Strongylidae</taxon>
        <taxon>Strongylus</taxon>
    </lineage>
</organism>
<dbReference type="Gene3D" id="3.90.70.10">
    <property type="entry name" value="Cysteine proteinases"/>
    <property type="match status" value="1"/>
</dbReference>
<dbReference type="EMBL" id="UYYB01025073">
    <property type="protein sequence ID" value="VDM72372.1"/>
    <property type="molecule type" value="Genomic_DNA"/>
</dbReference>
<proteinExistence type="predicted"/>
<dbReference type="SUPFAM" id="SSF54001">
    <property type="entry name" value="Cysteine proteinases"/>
    <property type="match status" value="1"/>
</dbReference>
<name>A0A3P7KYX2_STRVU</name>
<dbReference type="InterPro" id="IPR000668">
    <property type="entry name" value="Peptidase_C1A_C"/>
</dbReference>
<keyword evidence="3" id="KW-1185">Reference proteome</keyword>
<protein>
    <recommendedName>
        <fullName evidence="1">Peptidase C1A papain C-terminal domain-containing protein</fullName>
    </recommendedName>
</protein>
<dbReference type="AlphaFoldDB" id="A0A3P7KYX2"/>
<evidence type="ECO:0000313" key="2">
    <source>
        <dbReference type="EMBL" id="VDM72372.1"/>
    </source>
</evidence>
<evidence type="ECO:0000313" key="3">
    <source>
        <dbReference type="Proteomes" id="UP000270094"/>
    </source>
</evidence>